<protein>
    <submittedName>
        <fullName evidence="1">Uncharacterized protein</fullName>
    </submittedName>
</protein>
<dbReference type="AlphaFoldDB" id="A0AAE1YF65"/>
<sequence>MDKLNESLQGKIDRVGPQATIEIERCVDELTKFQDLPDSIFTTALERFHNHITRTIFLRLDDQNKLRYFTVWRVQTKKLSMVMTLPVELQGHQVHQAVTNLTFQRNSTFFVTSSVPSCFVTTCPVTLLPCKGKIGLPRLYRHHTQAGSMTTFE</sequence>
<evidence type="ECO:0000313" key="1">
    <source>
        <dbReference type="EMBL" id="KAK4428933.1"/>
    </source>
</evidence>
<evidence type="ECO:0000313" key="2">
    <source>
        <dbReference type="Proteomes" id="UP001293254"/>
    </source>
</evidence>
<keyword evidence="2" id="KW-1185">Reference proteome</keyword>
<reference evidence="1" key="2">
    <citation type="journal article" date="2024" name="Plant">
        <title>Genomic evolution and insights into agronomic trait innovations of Sesamum species.</title>
        <authorList>
            <person name="Miao H."/>
            <person name="Wang L."/>
            <person name="Qu L."/>
            <person name="Liu H."/>
            <person name="Sun Y."/>
            <person name="Le M."/>
            <person name="Wang Q."/>
            <person name="Wei S."/>
            <person name="Zheng Y."/>
            <person name="Lin W."/>
            <person name="Duan Y."/>
            <person name="Cao H."/>
            <person name="Xiong S."/>
            <person name="Wang X."/>
            <person name="Wei L."/>
            <person name="Li C."/>
            <person name="Ma Q."/>
            <person name="Ju M."/>
            <person name="Zhao R."/>
            <person name="Li G."/>
            <person name="Mu C."/>
            <person name="Tian Q."/>
            <person name="Mei H."/>
            <person name="Zhang T."/>
            <person name="Gao T."/>
            <person name="Zhang H."/>
        </authorList>
    </citation>
    <scope>NUCLEOTIDE SEQUENCE</scope>
    <source>
        <strain evidence="1">3651</strain>
    </source>
</reference>
<reference evidence="1" key="1">
    <citation type="submission" date="2020-06" db="EMBL/GenBank/DDBJ databases">
        <authorList>
            <person name="Li T."/>
            <person name="Hu X."/>
            <person name="Zhang T."/>
            <person name="Song X."/>
            <person name="Zhang H."/>
            <person name="Dai N."/>
            <person name="Sheng W."/>
            <person name="Hou X."/>
            <person name="Wei L."/>
        </authorList>
    </citation>
    <scope>NUCLEOTIDE SEQUENCE</scope>
    <source>
        <strain evidence="1">3651</strain>
        <tissue evidence="1">Leaf</tissue>
    </source>
</reference>
<dbReference type="Proteomes" id="UP001293254">
    <property type="component" value="Unassembled WGS sequence"/>
</dbReference>
<accession>A0AAE1YF65</accession>
<name>A0AAE1YF65_9LAMI</name>
<gene>
    <name evidence="1" type="ORF">Salat_1193300</name>
</gene>
<dbReference type="EMBL" id="JACGWO010000004">
    <property type="protein sequence ID" value="KAK4428933.1"/>
    <property type="molecule type" value="Genomic_DNA"/>
</dbReference>
<organism evidence="1 2">
    <name type="scientific">Sesamum alatum</name>
    <dbReference type="NCBI Taxonomy" id="300844"/>
    <lineage>
        <taxon>Eukaryota</taxon>
        <taxon>Viridiplantae</taxon>
        <taxon>Streptophyta</taxon>
        <taxon>Embryophyta</taxon>
        <taxon>Tracheophyta</taxon>
        <taxon>Spermatophyta</taxon>
        <taxon>Magnoliopsida</taxon>
        <taxon>eudicotyledons</taxon>
        <taxon>Gunneridae</taxon>
        <taxon>Pentapetalae</taxon>
        <taxon>asterids</taxon>
        <taxon>lamiids</taxon>
        <taxon>Lamiales</taxon>
        <taxon>Pedaliaceae</taxon>
        <taxon>Sesamum</taxon>
    </lineage>
</organism>
<proteinExistence type="predicted"/>
<comment type="caution">
    <text evidence="1">The sequence shown here is derived from an EMBL/GenBank/DDBJ whole genome shotgun (WGS) entry which is preliminary data.</text>
</comment>